<organism evidence="5 6">
    <name type="scientific">Martelella endophytica</name>
    <dbReference type="NCBI Taxonomy" id="1486262"/>
    <lineage>
        <taxon>Bacteria</taxon>
        <taxon>Pseudomonadati</taxon>
        <taxon>Pseudomonadota</taxon>
        <taxon>Alphaproteobacteria</taxon>
        <taxon>Hyphomicrobiales</taxon>
        <taxon>Aurantimonadaceae</taxon>
        <taxon>Martelella</taxon>
    </lineage>
</organism>
<dbReference type="EMBL" id="CP010803">
    <property type="protein sequence ID" value="AJY44584.1"/>
    <property type="molecule type" value="Genomic_DNA"/>
</dbReference>
<dbReference type="RefSeq" id="WP_045679162.1">
    <property type="nucleotide sequence ID" value="NZ_CP010803.1"/>
</dbReference>
<protein>
    <submittedName>
        <fullName evidence="5">ABC transporter substrate-binding protein</fullName>
    </submittedName>
</protein>
<evidence type="ECO:0000256" key="4">
    <source>
        <dbReference type="SAM" id="SignalP"/>
    </source>
</evidence>
<feature type="binding site" evidence="3">
    <location>
        <position position="243"/>
    </location>
    <ligand>
        <name>substrate</name>
    </ligand>
</feature>
<feature type="binding site" evidence="2">
    <location>
        <position position="159"/>
    </location>
    <ligand>
        <name>substrate</name>
    </ligand>
</feature>
<dbReference type="PIRSF" id="PIRSF039026">
    <property type="entry name" value="SiaP"/>
    <property type="match status" value="1"/>
</dbReference>
<dbReference type="PROSITE" id="PS51318">
    <property type="entry name" value="TAT"/>
    <property type="match status" value="1"/>
</dbReference>
<feature type="binding site" evidence="3">
    <location>
        <position position="217"/>
    </location>
    <ligand>
        <name>substrate</name>
    </ligand>
</feature>
<evidence type="ECO:0000313" key="5">
    <source>
        <dbReference type="EMBL" id="AJY44584.1"/>
    </source>
</evidence>
<dbReference type="SUPFAM" id="SSF53850">
    <property type="entry name" value="Periplasmic binding protein-like II"/>
    <property type="match status" value="1"/>
</dbReference>
<gene>
    <name evidence="5" type="ORF">TM49_01065</name>
</gene>
<reference evidence="5 6" key="1">
    <citation type="journal article" date="2015" name="Genome Announc.">
        <title>Complete genome sequence of Martelella endophytica YC6887, which has antifungal activity associated with a halophyte.</title>
        <authorList>
            <person name="Khan A."/>
            <person name="Khan H."/>
            <person name="Chung E.J."/>
            <person name="Hossain M.T."/>
            <person name="Chung Y.R."/>
        </authorList>
    </citation>
    <scope>NUCLEOTIDE SEQUENCE [LARGE SCALE GENOMIC DNA]</scope>
    <source>
        <strain evidence="5">YC6887</strain>
    </source>
</reference>
<dbReference type="KEGG" id="mey:TM49_01065"/>
<dbReference type="GO" id="GO:0031317">
    <property type="term" value="C:tripartite ATP-independent periplasmic transporter complex"/>
    <property type="evidence" value="ECO:0007669"/>
    <property type="project" value="InterPro"/>
</dbReference>
<keyword evidence="6" id="KW-1185">Reference proteome</keyword>
<dbReference type="Pfam" id="PF03480">
    <property type="entry name" value="DctP"/>
    <property type="match status" value="1"/>
</dbReference>
<evidence type="ECO:0000256" key="2">
    <source>
        <dbReference type="PIRSR" id="PIRSR039026-1"/>
    </source>
</evidence>
<dbReference type="STRING" id="1486262.TM49_01065"/>
<dbReference type="GO" id="GO:0046872">
    <property type="term" value="F:metal ion binding"/>
    <property type="evidence" value="ECO:0007669"/>
    <property type="project" value="UniProtKB-KW"/>
</dbReference>
<sequence>MDRRTFFKKAGVASAGALAPAALAAPAIAQENPKLTWRLSSAFPQSLDILYSGATGIADRVSAATDGNFEIQVYAGGEIVPPLQVLDAVRDGTIEMCHTPSYYYIGQDMTYGLGTAVPFGMNARLKNAWLYQAGGNDLFDEFFAEKGVWGRPAGNTGAQMGGWFSKEINSVEDLKGLKMRIAGLAGQVMAKLGVTPQQIAAGDVYSALERGTIDATEFVGPYDDLSLGLVKVAKYYYYPAWWEGGPVIHAFTNLDKFNDLPDSYKQVLTDACDAVNLDMLARYDVGNPKALRQLVADGAVLKPFNEEILDACYTVSQEVFAGISAENAWFKRIYDSQQEFKKDAYLWMQLAEFSFDKYMMVQQRKGNL</sequence>
<dbReference type="InterPro" id="IPR026289">
    <property type="entry name" value="SBP_TakP-like"/>
</dbReference>
<dbReference type="PATRIC" id="fig|1486262.3.peg.219"/>
<accession>A0A0D5LK65</accession>
<dbReference type="InterPro" id="IPR038404">
    <property type="entry name" value="TRAP_DctP_sf"/>
</dbReference>
<evidence type="ECO:0000256" key="1">
    <source>
        <dbReference type="ARBA" id="ARBA00022729"/>
    </source>
</evidence>
<keyword evidence="3" id="KW-0479">Metal-binding</keyword>
<feature type="binding site" evidence="2">
    <location>
        <position position="180"/>
    </location>
    <ligand>
        <name>substrate</name>
    </ligand>
</feature>
<dbReference type="PANTHER" id="PTHR33376:SF5">
    <property type="entry name" value="EXTRACYTOPLASMIC SOLUTE RECEPTOR PROTEIN"/>
    <property type="match status" value="1"/>
</dbReference>
<evidence type="ECO:0000313" key="6">
    <source>
        <dbReference type="Proteomes" id="UP000032611"/>
    </source>
</evidence>
<feature type="binding site" evidence="3">
    <location>
        <position position="218"/>
    </location>
    <ligand>
        <name>Na(+)</name>
        <dbReference type="ChEBI" id="CHEBI:29101"/>
    </ligand>
</feature>
<dbReference type="AlphaFoldDB" id="A0A0D5LK65"/>
<dbReference type="InterPro" id="IPR006311">
    <property type="entry name" value="TAT_signal"/>
</dbReference>
<dbReference type="Gene3D" id="3.40.190.10">
    <property type="entry name" value="Periplasmic binding protein-like II"/>
    <property type="match status" value="1"/>
</dbReference>
<dbReference type="OrthoDB" id="9780733at2"/>
<dbReference type="PANTHER" id="PTHR33376">
    <property type="match status" value="1"/>
</dbReference>
<evidence type="ECO:0000256" key="3">
    <source>
        <dbReference type="PIRSR" id="PIRSR039026-2"/>
    </source>
</evidence>
<dbReference type="Gene3D" id="3.40.190.170">
    <property type="entry name" value="Bacterial extracellular solute-binding protein, family 7"/>
    <property type="match status" value="1"/>
</dbReference>
<proteinExistence type="predicted"/>
<dbReference type="HOGENOM" id="CLU_036176_0_1_5"/>
<dbReference type="Proteomes" id="UP000032611">
    <property type="component" value="Chromosome"/>
</dbReference>
<dbReference type="GO" id="GO:0055085">
    <property type="term" value="P:transmembrane transport"/>
    <property type="evidence" value="ECO:0007669"/>
    <property type="project" value="InterPro"/>
</dbReference>
<name>A0A0D5LK65_MAREN</name>
<feature type="chain" id="PRO_5002295013" evidence="4">
    <location>
        <begin position="25"/>
        <end position="368"/>
    </location>
</feature>
<keyword evidence="1 4" id="KW-0732">Signal</keyword>
<feature type="signal peptide" evidence="4">
    <location>
        <begin position="1"/>
        <end position="24"/>
    </location>
</feature>
<dbReference type="InterPro" id="IPR018389">
    <property type="entry name" value="DctP_fam"/>
</dbReference>